<dbReference type="RefSeq" id="WP_083943387.1">
    <property type="nucleotide sequence ID" value="NZ_JACIED010000002.1"/>
</dbReference>
<feature type="transmembrane region" description="Helical" evidence="1">
    <location>
        <begin position="180"/>
        <end position="198"/>
    </location>
</feature>
<name>A0A7W6HMK7_9HYPH</name>
<keyword evidence="1" id="KW-1133">Transmembrane helix</keyword>
<feature type="transmembrane region" description="Helical" evidence="1">
    <location>
        <begin position="84"/>
        <end position="102"/>
    </location>
</feature>
<organism evidence="2 3">
    <name type="scientific">Allorhizobium taibaishanense</name>
    <dbReference type="NCBI Taxonomy" id="887144"/>
    <lineage>
        <taxon>Bacteria</taxon>
        <taxon>Pseudomonadati</taxon>
        <taxon>Pseudomonadota</taxon>
        <taxon>Alphaproteobacteria</taxon>
        <taxon>Hyphomicrobiales</taxon>
        <taxon>Rhizobiaceae</taxon>
        <taxon>Rhizobium/Agrobacterium group</taxon>
        <taxon>Allorhizobium</taxon>
    </lineage>
</organism>
<proteinExistence type="predicted"/>
<dbReference type="AlphaFoldDB" id="A0A7W6HMK7"/>
<evidence type="ECO:0000256" key="1">
    <source>
        <dbReference type="SAM" id="Phobius"/>
    </source>
</evidence>
<feature type="transmembrane region" description="Helical" evidence="1">
    <location>
        <begin position="204"/>
        <end position="223"/>
    </location>
</feature>
<evidence type="ECO:0000313" key="2">
    <source>
        <dbReference type="EMBL" id="MBB4007723.1"/>
    </source>
</evidence>
<dbReference type="OrthoDB" id="1550598at2"/>
<gene>
    <name evidence="2" type="ORF">GGQ71_001986</name>
</gene>
<feature type="transmembrane region" description="Helical" evidence="1">
    <location>
        <begin position="61"/>
        <end position="78"/>
    </location>
</feature>
<feature type="transmembrane region" description="Helical" evidence="1">
    <location>
        <begin position="146"/>
        <end position="168"/>
    </location>
</feature>
<evidence type="ECO:0000313" key="3">
    <source>
        <dbReference type="Proteomes" id="UP000544107"/>
    </source>
</evidence>
<feature type="transmembrane region" description="Helical" evidence="1">
    <location>
        <begin position="278"/>
        <end position="295"/>
    </location>
</feature>
<reference evidence="2 3" key="1">
    <citation type="submission" date="2020-08" db="EMBL/GenBank/DDBJ databases">
        <title>Genomic Encyclopedia of Type Strains, Phase IV (KMG-IV): sequencing the most valuable type-strain genomes for metagenomic binning, comparative biology and taxonomic classification.</title>
        <authorList>
            <person name="Goeker M."/>
        </authorList>
    </citation>
    <scope>NUCLEOTIDE SEQUENCE [LARGE SCALE GENOMIC DNA]</scope>
    <source>
        <strain evidence="2 3">DSM 100021</strain>
    </source>
</reference>
<dbReference type="PIRSF" id="PIRSF009141">
    <property type="entry name" value="UCP009141"/>
    <property type="match status" value="1"/>
</dbReference>
<keyword evidence="1" id="KW-0472">Membrane</keyword>
<comment type="caution">
    <text evidence="2">The sequence shown here is derived from an EMBL/GenBank/DDBJ whole genome shotgun (WGS) entry which is preliminary data.</text>
</comment>
<feature type="transmembrane region" description="Helical" evidence="1">
    <location>
        <begin position="114"/>
        <end position="134"/>
    </location>
</feature>
<protein>
    <submittedName>
        <fullName evidence="2">Uncharacterized membrane protein YoaT (DUF817 family)</fullName>
    </submittedName>
</protein>
<dbReference type="Proteomes" id="UP000544107">
    <property type="component" value="Unassembled WGS sequence"/>
</dbReference>
<feature type="transmembrane region" description="Helical" evidence="1">
    <location>
        <begin position="235"/>
        <end position="258"/>
    </location>
</feature>
<keyword evidence="1" id="KW-0812">Transmembrane</keyword>
<accession>A0A7W6HMK7</accession>
<dbReference type="EMBL" id="JACIED010000002">
    <property type="protein sequence ID" value="MBB4007723.1"/>
    <property type="molecule type" value="Genomic_DNA"/>
</dbReference>
<sequence length="303" mass="34864">MIDSSNSTTGSVEQADHDASQGPWLLRLDHYLISGRPLKSISGFFRFVVEFIYFGVKEARACVFVGLFFLAVFLVPRAGMFGIARYDLLFVIAITIQLAMLFGKLETWDEAKAIVLFHVLGFALEVFKTSGSIQSWSYPDPGYSKLFGVPLFSGFMYAAIGSYIIQAWRLLDLRIRHHPPYWMAAIVALAIYANFFTNHFIGDYRWYIAACTLGLYARTTVVFRPYDKDRWMPLLLAFILIGFFIWLAENISTFFGIWRYPNQLTIWSMVHLGKWSSWSLMVIMSFVLVTQLKHIKARIHIPQ</sequence>
<dbReference type="Pfam" id="PF05675">
    <property type="entry name" value="DUF817"/>
    <property type="match status" value="1"/>
</dbReference>
<dbReference type="InterPro" id="IPR008535">
    <property type="entry name" value="DUF817"/>
</dbReference>